<organism evidence="1">
    <name type="scientific">Staphylococcus aureus</name>
    <dbReference type="NCBI Taxonomy" id="1280"/>
    <lineage>
        <taxon>Bacteria</taxon>
        <taxon>Bacillati</taxon>
        <taxon>Bacillota</taxon>
        <taxon>Bacilli</taxon>
        <taxon>Bacillales</taxon>
        <taxon>Staphylococcaceae</taxon>
        <taxon>Staphylococcus</taxon>
    </lineage>
</organism>
<name>D2JKP1_STAAU</name>
<reference evidence="1" key="2">
    <citation type="submission" date="2009-12" db="EMBL/GenBank/DDBJ databases">
        <authorList>
            <person name="Summers A.O."/>
            <person name="Shearer J."/>
            <person name="Wireman J."/>
        </authorList>
    </citation>
    <scope>NUCLEOTIDE SEQUENCE</scope>
    <source>
        <strain evidence="1">WBG8381</strain>
        <plasmid evidence="1">pWBG748</plasmid>
    </source>
</reference>
<gene>
    <name evidence="1" type="ORF">SAP030A_038</name>
</gene>
<evidence type="ECO:0000313" key="1">
    <source>
        <dbReference type="EMBL" id="ACZ66234.1"/>
    </source>
</evidence>
<accession>D2JKP1</accession>
<dbReference type="EMBL" id="GQ915265">
    <property type="protein sequence ID" value="ACZ66234.1"/>
    <property type="molecule type" value="Genomic_DNA"/>
</dbReference>
<keyword evidence="1" id="KW-0614">Plasmid</keyword>
<reference evidence="1" key="1">
    <citation type="submission" date="2009-09" db="EMBL/GenBank/DDBJ databases">
        <authorList>
            <person name="Gill J."/>
            <person name="Borman J."/>
            <person name="Shetty J."/>
            <person name="Hostetler J."/>
            <person name="Durkin S."/>
            <person name="Montgomery B."/>
        </authorList>
    </citation>
    <scope>NUCLEOTIDE SEQUENCE</scope>
    <source>
        <strain evidence="1">WBG8381</strain>
        <plasmid evidence="1">pWBG748</plasmid>
    </source>
</reference>
<proteinExistence type="predicted"/>
<dbReference type="AlphaFoldDB" id="D2JKP1"/>
<protein>
    <submittedName>
        <fullName evidence="1">Uncharacterized protein</fullName>
    </submittedName>
</protein>
<geneLocation type="plasmid" evidence="1">
    <name>pWBG748</name>
</geneLocation>
<sequence length="49" mass="5732">MYILHIANTGIKTYPQKKPVKLSKADKTYKKMSTKMTKPFKFSFVRPPI</sequence>